<name>A0AAV7K7H1_9METZ</name>
<evidence type="ECO:0000313" key="2">
    <source>
        <dbReference type="Proteomes" id="UP001165289"/>
    </source>
</evidence>
<sequence length="368" mass="41504">MDKLRAALIDVSGLAKIAAKMPQSKSGMNSQVAENILVYNTPNFTLSSQSDTLSLGEQSCINSLPSLIVPPNETGTNEVVNAPRIGSILSEKRANQIAEFLNEAVALIRDGMKGMLTNSLGNGAKEEGDSLRREIETNNQSIREIHELHNRIIQERQDLLGKVAETESEVVQKVAEYGALLNKVEILEMELKATNQSLRNMAHNNVVIKVEVEKFKKISQILQNDLTESGNVETNLRREIMELKQKLTEKDIESLDWQSKLLQLQEKVNFPETTGQQIEPTKQIENSKQTYFVSLLKTQEILEKVSQLRDKATHEDFNSHLKVAEISINDLVREHEICKDTMFLIRRDMLQDTSRDILNVTQSGTINK</sequence>
<comment type="caution">
    <text evidence="1">The sequence shown here is derived from an EMBL/GenBank/DDBJ whole genome shotgun (WGS) entry which is preliminary data.</text>
</comment>
<gene>
    <name evidence="1" type="ORF">LOD99_16012</name>
</gene>
<proteinExistence type="predicted"/>
<accession>A0AAV7K7H1</accession>
<dbReference type="AlphaFoldDB" id="A0AAV7K7H1"/>
<protein>
    <submittedName>
        <fullName evidence="1">Uncharacterized protein</fullName>
    </submittedName>
</protein>
<organism evidence="1 2">
    <name type="scientific">Oopsacas minuta</name>
    <dbReference type="NCBI Taxonomy" id="111878"/>
    <lineage>
        <taxon>Eukaryota</taxon>
        <taxon>Metazoa</taxon>
        <taxon>Porifera</taxon>
        <taxon>Hexactinellida</taxon>
        <taxon>Hexasterophora</taxon>
        <taxon>Lyssacinosida</taxon>
        <taxon>Leucopsacidae</taxon>
        <taxon>Oopsacas</taxon>
    </lineage>
</organism>
<dbReference type="EMBL" id="JAKMXF010000133">
    <property type="protein sequence ID" value="KAI6656708.1"/>
    <property type="molecule type" value="Genomic_DNA"/>
</dbReference>
<evidence type="ECO:0000313" key="1">
    <source>
        <dbReference type="EMBL" id="KAI6656708.1"/>
    </source>
</evidence>
<dbReference type="Proteomes" id="UP001165289">
    <property type="component" value="Unassembled WGS sequence"/>
</dbReference>
<keyword evidence="2" id="KW-1185">Reference proteome</keyword>
<reference evidence="1 2" key="1">
    <citation type="journal article" date="2023" name="BMC Biol.">
        <title>The compact genome of the sponge Oopsacas minuta (Hexactinellida) is lacking key metazoan core genes.</title>
        <authorList>
            <person name="Santini S."/>
            <person name="Schenkelaars Q."/>
            <person name="Jourda C."/>
            <person name="Duchesne M."/>
            <person name="Belahbib H."/>
            <person name="Rocher C."/>
            <person name="Selva M."/>
            <person name="Riesgo A."/>
            <person name="Vervoort M."/>
            <person name="Leys S.P."/>
            <person name="Kodjabachian L."/>
            <person name="Le Bivic A."/>
            <person name="Borchiellini C."/>
            <person name="Claverie J.M."/>
            <person name="Renard E."/>
        </authorList>
    </citation>
    <scope>NUCLEOTIDE SEQUENCE [LARGE SCALE GENOMIC DNA]</scope>
    <source>
        <strain evidence="1">SPO-2</strain>
    </source>
</reference>